<dbReference type="InterPro" id="IPR052782">
    <property type="entry name" value="Oocyte-zygote_transition_reg"/>
</dbReference>
<dbReference type="InterPro" id="IPR003595">
    <property type="entry name" value="Tyr_Pase_cat"/>
</dbReference>
<accession>A0AAN8FL08</accession>
<feature type="domain" description="Tyrosine-protein phosphatase" evidence="1">
    <location>
        <begin position="19"/>
        <end position="84"/>
    </location>
</feature>
<dbReference type="PROSITE" id="PS00383">
    <property type="entry name" value="TYR_PHOSPHATASE_1"/>
    <property type="match status" value="1"/>
</dbReference>
<sequence>MLLTAEKAVNLIVSRFRGPIIVHCSAGIGRTGSIVLIQHAMELLHRPAPLLEIREYLIELRKQRNNSIQTEHQYLYVHQVLLQYLNRARYLDDSVQPYLEEFTRDYFKATKDDDIRESALVTSSST</sequence>
<dbReference type="PROSITE" id="PS50056">
    <property type="entry name" value="TYR_PHOSPHATASE_2"/>
    <property type="match status" value="1"/>
</dbReference>
<dbReference type="InterPro" id="IPR000242">
    <property type="entry name" value="PTP_cat"/>
</dbReference>
<dbReference type="SMART" id="SM00404">
    <property type="entry name" value="PTPc_motif"/>
    <property type="match status" value="1"/>
</dbReference>
<dbReference type="Pfam" id="PF00102">
    <property type="entry name" value="Y_phosphatase"/>
    <property type="match status" value="1"/>
</dbReference>
<dbReference type="InterPro" id="IPR000387">
    <property type="entry name" value="Tyr_Pase_dom"/>
</dbReference>
<keyword evidence="4" id="KW-1185">Reference proteome</keyword>
<dbReference type="PROSITE" id="PS50055">
    <property type="entry name" value="TYR_PHOSPHATASE_PTP"/>
    <property type="match status" value="1"/>
</dbReference>
<dbReference type="InterPro" id="IPR029021">
    <property type="entry name" value="Prot-tyrosine_phosphatase-like"/>
</dbReference>
<dbReference type="GO" id="GO:0004725">
    <property type="term" value="F:protein tyrosine phosphatase activity"/>
    <property type="evidence" value="ECO:0007669"/>
    <property type="project" value="InterPro"/>
</dbReference>
<dbReference type="InterPro" id="IPR016130">
    <property type="entry name" value="Tyr_Pase_AS"/>
</dbReference>
<evidence type="ECO:0000259" key="1">
    <source>
        <dbReference type="PROSITE" id="PS50055"/>
    </source>
</evidence>
<dbReference type="SUPFAM" id="SSF52799">
    <property type="entry name" value="(Phosphotyrosine protein) phosphatases II"/>
    <property type="match status" value="1"/>
</dbReference>
<comment type="caution">
    <text evidence="3">The sequence shown here is derived from an EMBL/GenBank/DDBJ whole genome shotgun (WGS) entry which is preliminary data.</text>
</comment>
<evidence type="ECO:0000313" key="3">
    <source>
        <dbReference type="EMBL" id="KAK5966098.1"/>
    </source>
</evidence>
<dbReference type="PANTHER" id="PTHR46163">
    <property type="entry name" value="TYROSINE-PROTEIN PHOSPHATASE-RELATED"/>
    <property type="match status" value="1"/>
</dbReference>
<dbReference type="EMBL" id="WIXE01023879">
    <property type="protein sequence ID" value="KAK5966098.1"/>
    <property type="molecule type" value="Genomic_DNA"/>
</dbReference>
<dbReference type="AlphaFoldDB" id="A0AAN8FL08"/>
<name>A0AAN8FL08_TRICO</name>
<evidence type="ECO:0000313" key="4">
    <source>
        <dbReference type="Proteomes" id="UP001331761"/>
    </source>
</evidence>
<dbReference type="PANTHER" id="PTHR46163:SF5">
    <property type="entry name" value="TYROSINE-PROTEIN PHOSPHATASE"/>
    <property type="match status" value="1"/>
</dbReference>
<organism evidence="3 4">
    <name type="scientific">Trichostrongylus colubriformis</name>
    <name type="common">Black scour worm</name>
    <dbReference type="NCBI Taxonomy" id="6319"/>
    <lineage>
        <taxon>Eukaryota</taxon>
        <taxon>Metazoa</taxon>
        <taxon>Ecdysozoa</taxon>
        <taxon>Nematoda</taxon>
        <taxon>Chromadorea</taxon>
        <taxon>Rhabditida</taxon>
        <taxon>Rhabditina</taxon>
        <taxon>Rhabditomorpha</taxon>
        <taxon>Strongyloidea</taxon>
        <taxon>Trichostrongylidae</taxon>
        <taxon>Trichostrongylus</taxon>
    </lineage>
</organism>
<evidence type="ECO:0000259" key="2">
    <source>
        <dbReference type="PROSITE" id="PS50056"/>
    </source>
</evidence>
<gene>
    <name evidence="3" type="ORF">GCK32_020906</name>
</gene>
<dbReference type="Proteomes" id="UP001331761">
    <property type="component" value="Unassembled WGS sequence"/>
</dbReference>
<dbReference type="Gene3D" id="3.90.190.10">
    <property type="entry name" value="Protein tyrosine phosphatase superfamily"/>
    <property type="match status" value="1"/>
</dbReference>
<dbReference type="PRINTS" id="PR00700">
    <property type="entry name" value="PRTYPHPHTASE"/>
</dbReference>
<feature type="domain" description="Tyrosine specific protein phosphatases" evidence="2">
    <location>
        <begin position="6"/>
        <end position="75"/>
    </location>
</feature>
<proteinExistence type="predicted"/>
<protein>
    <submittedName>
        <fullName evidence="3">Tyrosine-protein phosphatase</fullName>
    </submittedName>
</protein>
<reference evidence="3 4" key="1">
    <citation type="submission" date="2019-10" db="EMBL/GenBank/DDBJ databases">
        <title>Assembly and Annotation for the nematode Trichostrongylus colubriformis.</title>
        <authorList>
            <person name="Martin J."/>
        </authorList>
    </citation>
    <scope>NUCLEOTIDE SEQUENCE [LARGE SCALE GENOMIC DNA]</scope>
    <source>
        <strain evidence="3">G859</strain>
        <tissue evidence="3">Whole worm</tissue>
    </source>
</reference>